<sequence>MPALIPLPLGDGPKLQPFSYNLLSDDVEFLEFLGHHGVHGIIVKTRIRGRIYAIKFFTETEMSEPEYSASDYPTIPREKAAEFESHFTPFYQECRAYGRLKEVNCEYLAVKVYGYVSLKVDQALERKMRNALLKLYRIVKDWVEPARYWRETDIPSHRIDSILSVSHFPRMLEDLHEIHRCGIVIRDMSISQYVNGVLVDFSMAWTMPHPFGPGGLGLEPTWKFQSLAAWDLYCFQTKVIDVWNNYLRYVLGTMQRECRLQAYRHPAPYMLRPQPSRQRPFLPITNDEWIDLDMIDLPRHDPGAFNVDVVRKQNKRKRAERRTKIKDGTSSLEPWEGRRALDPGWFLS</sequence>
<dbReference type="KEGG" id="nhe:NECHADRAFT_93838"/>
<dbReference type="SUPFAM" id="SSF56112">
    <property type="entry name" value="Protein kinase-like (PK-like)"/>
    <property type="match status" value="1"/>
</dbReference>
<dbReference type="OMA" id="WTIPHIF"/>
<organism evidence="1 2">
    <name type="scientific">Fusarium vanettenii (strain ATCC MYA-4622 / CBS 123669 / FGSC 9596 / NRRL 45880 / 77-13-4)</name>
    <name type="common">Fusarium solani subsp. pisi</name>
    <dbReference type="NCBI Taxonomy" id="660122"/>
    <lineage>
        <taxon>Eukaryota</taxon>
        <taxon>Fungi</taxon>
        <taxon>Dikarya</taxon>
        <taxon>Ascomycota</taxon>
        <taxon>Pezizomycotina</taxon>
        <taxon>Sordariomycetes</taxon>
        <taxon>Hypocreomycetidae</taxon>
        <taxon>Hypocreales</taxon>
        <taxon>Nectriaceae</taxon>
        <taxon>Fusarium</taxon>
        <taxon>Fusarium solani species complex</taxon>
        <taxon>Fusarium vanettenii</taxon>
    </lineage>
</organism>
<proteinExistence type="predicted"/>
<dbReference type="Proteomes" id="UP000005206">
    <property type="component" value="Chromosome 5"/>
</dbReference>
<protein>
    <recommendedName>
        <fullName evidence="3">Protein kinase domain-containing protein</fullName>
    </recommendedName>
</protein>
<dbReference type="InterPro" id="IPR025213">
    <property type="entry name" value="Sim4_Fta2"/>
</dbReference>
<dbReference type="InParanoid" id="C7YSH6"/>
<gene>
    <name evidence="1" type="ORF">NECHADRAFT_93838</name>
</gene>
<dbReference type="GeneID" id="9666205"/>
<dbReference type="Pfam" id="PF13095">
    <property type="entry name" value="FTA2"/>
    <property type="match status" value="1"/>
</dbReference>
<reference evidence="1 2" key="1">
    <citation type="journal article" date="2009" name="PLoS Genet.">
        <title>The genome of Nectria haematococca: contribution of supernumerary chromosomes to gene expansion.</title>
        <authorList>
            <person name="Coleman J.J."/>
            <person name="Rounsley S.D."/>
            <person name="Rodriguez-Carres M."/>
            <person name="Kuo A."/>
            <person name="Wasmann C.C."/>
            <person name="Grimwood J."/>
            <person name="Schmutz J."/>
            <person name="Taga M."/>
            <person name="White G.J."/>
            <person name="Zhou S."/>
            <person name="Schwartz D.C."/>
            <person name="Freitag M."/>
            <person name="Ma L.J."/>
            <person name="Danchin E.G."/>
            <person name="Henrissat B."/>
            <person name="Coutinho P.M."/>
            <person name="Nelson D.R."/>
            <person name="Straney D."/>
            <person name="Napoli C.A."/>
            <person name="Barker B.M."/>
            <person name="Gribskov M."/>
            <person name="Rep M."/>
            <person name="Kroken S."/>
            <person name="Molnar I."/>
            <person name="Rensing C."/>
            <person name="Kennell J.C."/>
            <person name="Zamora J."/>
            <person name="Farman M.L."/>
            <person name="Selker E.U."/>
            <person name="Salamov A."/>
            <person name="Shapiro H."/>
            <person name="Pangilinan J."/>
            <person name="Lindquist E."/>
            <person name="Lamers C."/>
            <person name="Grigoriev I.V."/>
            <person name="Geiser D.M."/>
            <person name="Covert S.F."/>
            <person name="Temporini E."/>
            <person name="Vanetten H.D."/>
        </authorList>
    </citation>
    <scope>NUCLEOTIDE SEQUENCE [LARGE SCALE GENOMIC DNA]</scope>
    <source>
        <strain evidence="2">ATCC MYA-4622 / CBS 123669 / FGSC 9596 / NRRL 45880 / 77-13-4</strain>
    </source>
</reference>
<dbReference type="RefSeq" id="XP_003051352.1">
    <property type="nucleotide sequence ID" value="XM_003051306.1"/>
</dbReference>
<dbReference type="VEuPathDB" id="FungiDB:NECHADRAFT_93838"/>
<evidence type="ECO:0000313" key="1">
    <source>
        <dbReference type="EMBL" id="EEU45639.1"/>
    </source>
</evidence>
<accession>C7YSH6</accession>
<dbReference type="EMBL" id="GG698899">
    <property type="protein sequence ID" value="EEU45639.1"/>
    <property type="molecule type" value="Genomic_DNA"/>
</dbReference>
<dbReference type="AlphaFoldDB" id="C7YSH6"/>
<keyword evidence="2" id="KW-1185">Reference proteome</keyword>
<dbReference type="eggNOG" id="ENOG502T2GP">
    <property type="taxonomic scope" value="Eukaryota"/>
</dbReference>
<evidence type="ECO:0008006" key="3">
    <source>
        <dbReference type="Google" id="ProtNLM"/>
    </source>
</evidence>
<evidence type="ECO:0000313" key="2">
    <source>
        <dbReference type="Proteomes" id="UP000005206"/>
    </source>
</evidence>
<dbReference type="OrthoDB" id="3432781at2759"/>
<name>C7YSH6_FUSV7</name>
<dbReference type="InterPro" id="IPR011009">
    <property type="entry name" value="Kinase-like_dom_sf"/>
</dbReference>
<dbReference type="HOGENOM" id="CLU_042091_1_1_1"/>